<evidence type="ECO:0000313" key="3">
    <source>
        <dbReference type="Proteomes" id="UP000190166"/>
    </source>
</evidence>
<name>A0A1T5PCJ2_9BACT</name>
<keyword evidence="3" id="KW-1185">Reference proteome</keyword>
<dbReference type="EMBL" id="FUZZ01000007">
    <property type="protein sequence ID" value="SKD10386.1"/>
    <property type="molecule type" value="Genomic_DNA"/>
</dbReference>
<feature type="transmembrane region" description="Helical" evidence="1">
    <location>
        <begin position="34"/>
        <end position="53"/>
    </location>
</feature>
<keyword evidence="1" id="KW-0472">Membrane</keyword>
<reference evidence="2 3" key="1">
    <citation type="submission" date="2017-02" db="EMBL/GenBank/DDBJ databases">
        <authorList>
            <person name="Peterson S.W."/>
        </authorList>
    </citation>
    <scope>NUCLEOTIDE SEQUENCE [LARGE SCALE GENOMIC DNA]</scope>
    <source>
        <strain evidence="2 3">DSM 18108</strain>
    </source>
</reference>
<evidence type="ECO:0000313" key="2">
    <source>
        <dbReference type="EMBL" id="SKD10386.1"/>
    </source>
</evidence>
<protein>
    <submittedName>
        <fullName evidence="2">Uncharacterized protein</fullName>
    </submittedName>
</protein>
<evidence type="ECO:0000256" key="1">
    <source>
        <dbReference type="SAM" id="Phobius"/>
    </source>
</evidence>
<gene>
    <name evidence="2" type="ORF">SAMN05660461_6299</name>
</gene>
<feature type="transmembrane region" description="Helical" evidence="1">
    <location>
        <begin position="65"/>
        <end position="88"/>
    </location>
</feature>
<dbReference type="STRING" id="393003.SAMN05660461_6299"/>
<keyword evidence="1" id="KW-0812">Transmembrane</keyword>
<dbReference type="Proteomes" id="UP000190166">
    <property type="component" value="Unassembled WGS sequence"/>
</dbReference>
<accession>A0A1T5PCJ2</accession>
<dbReference type="RefSeq" id="WP_079473550.1">
    <property type="nucleotide sequence ID" value="NZ_FUZZ01000007.1"/>
</dbReference>
<dbReference type="AlphaFoldDB" id="A0A1T5PCJ2"/>
<proteinExistence type="predicted"/>
<keyword evidence="1" id="KW-1133">Transmembrane helix</keyword>
<sequence length="89" mass="9459">MNKTLKQVLLLILIPVVCTALLFAIEPQATMEHLGIFKYLIGGYIIMGLILLFTGDPQLGKSLLIAGGVLIIGTIASFIVALISYTGIA</sequence>
<organism evidence="2 3">
    <name type="scientific">Chitinophaga ginsengisegetis</name>
    <dbReference type="NCBI Taxonomy" id="393003"/>
    <lineage>
        <taxon>Bacteria</taxon>
        <taxon>Pseudomonadati</taxon>
        <taxon>Bacteroidota</taxon>
        <taxon>Chitinophagia</taxon>
        <taxon>Chitinophagales</taxon>
        <taxon>Chitinophagaceae</taxon>
        <taxon>Chitinophaga</taxon>
    </lineage>
</organism>